<name>A0ABT4RPA7_9ACTN</name>
<dbReference type="Proteomes" id="UP001147700">
    <property type="component" value="Unassembled WGS sequence"/>
</dbReference>
<evidence type="ECO:0000313" key="1">
    <source>
        <dbReference type="EMBL" id="MDA0140388.1"/>
    </source>
</evidence>
<dbReference type="SUPFAM" id="SSF51556">
    <property type="entry name" value="Metallo-dependent hydrolases"/>
    <property type="match status" value="1"/>
</dbReference>
<dbReference type="InterPro" id="IPR032466">
    <property type="entry name" value="Metal_Hydrolase"/>
</dbReference>
<dbReference type="InterPro" id="IPR046249">
    <property type="entry name" value="DUF6282"/>
</dbReference>
<organism evidence="1 2">
    <name type="scientific">Solirubrobacter deserti</name>
    <dbReference type="NCBI Taxonomy" id="2282478"/>
    <lineage>
        <taxon>Bacteria</taxon>
        <taxon>Bacillati</taxon>
        <taxon>Actinomycetota</taxon>
        <taxon>Thermoleophilia</taxon>
        <taxon>Solirubrobacterales</taxon>
        <taxon>Solirubrobacteraceae</taxon>
        <taxon>Solirubrobacter</taxon>
    </lineage>
</organism>
<dbReference type="EMBL" id="JAPCID010000038">
    <property type="protein sequence ID" value="MDA0140388.1"/>
    <property type="molecule type" value="Genomic_DNA"/>
</dbReference>
<dbReference type="Pfam" id="PF19799">
    <property type="entry name" value="DUF6282"/>
    <property type="match status" value="1"/>
</dbReference>
<evidence type="ECO:0000313" key="2">
    <source>
        <dbReference type="Proteomes" id="UP001147700"/>
    </source>
</evidence>
<sequence>MPEHPVPSARARELVRGGFDPYVHAAPDFAPRRITDLELAARHLELGLAGFGLMSHYTATAERAAVVNAAVGAPMAVGSIVLNHAVGGLNATAVEVAARQGARFVWLPTVSSTGEFDKVERAQLHGNVPVWVRFERELREAGAPPRAVPVLDAERAPLPALRAVLDVVARHGLVLATGHLSRDEIFAVVDAAVDAGVETVVVTNPEFPSHRVGPADQQRLAERGAFFQRALTTPYTGKCTWEHVFEATRAVGAARTVWGSDLGQVFNPPAEDGLAILADRFLAAGFSEEEIRVMAVENTRRLAGLDGA</sequence>
<dbReference type="RefSeq" id="WP_202953291.1">
    <property type="nucleotide sequence ID" value="NZ_JAPCID010000038.1"/>
</dbReference>
<reference evidence="1" key="1">
    <citation type="submission" date="2022-10" db="EMBL/GenBank/DDBJ databases">
        <title>The WGS of Solirubrobacter sp. CPCC 204708.</title>
        <authorList>
            <person name="Jiang Z."/>
        </authorList>
    </citation>
    <scope>NUCLEOTIDE SEQUENCE</scope>
    <source>
        <strain evidence="1">CPCC 204708</strain>
    </source>
</reference>
<accession>A0ABT4RPA7</accession>
<keyword evidence="2" id="KW-1185">Reference proteome</keyword>
<comment type="caution">
    <text evidence="1">The sequence shown here is derived from an EMBL/GenBank/DDBJ whole genome shotgun (WGS) entry which is preliminary data.</text>
</comment>
<gene>
    <name evidence="1" type="ORF">OJ962_23015</name>
</gene>
<proteinExistence type="predicted"/>
<dbReference type="Gene3D" id="3.20.20.140">
    <property type="entry name" value="Metal-dependent hydrolases"/>
    <property type="match status" value="1"/>
</dbReference>
<protein>
    <submittedName>
        <fullName evidence="1">DUF6282 family protein</fullName>
    </submittedName>
</protein>